<accession>A0A2N2E0S0</accession>
<name>A0A2N2E0S0_9BACT</name>
<dbReference type="AlphaFoldDB" id="A0A2N2E0S0"/>
<reference evidence="1 2" key="1">
    <citation type="journal article" date="2017" name="ISME J.">
        <title>Potential for microbial H2 and metal transformations associated with novel bacteria and archaea in deep terrestrial subsurface sediments.</title>
        <authorList>
            <person name="Hernsdorf A.W."/>
            <person name="Amano Y."/>
            <person name="Miyakawa K."/>
            <person name="Ise K."/>
            <person name="Suzuki Y."/>
            <person name="Anantharaman K."/>
            <person name="Probst A."/>
            <person name="Burstein D."/>
            <person name="Thomas B.C."/>
            <person name="Banfield J.F."/>
        </authorList>
    </citation>
    <scope>NUCLEOTIDE SEQUENCE [LARGE SCALE GENOMIC DNA]</scope>
    <source>
        <strain evidence="1">HGW-Falkowbacteria-2</strain>
    </source>
</reference>
<proteinExistence type="predicted"/>
<evidence type="ECO:0000313" key="1">
    <source>
        <dbReference type="EMBL" id="PKM88308.1"/>
    </source>
</evidence>
<dbReference type="EMBL" id="PHAH01000020">
    <property type="protein sequence ID" value="PKM88308.1"/>
    <property type="molecule type" value="Genomic_DNA"/>
</dbReference>
<gene>
    <name evidence="1" type="ORF">CVU83_01925</name>
</gene>
<dbReference type="Proteomes" id="UP000233325">
    <property type="component" value="Unassembled WGS sequence"/>
</dbReference>
<sequence length="137" mass="15083">MLVALNKIKTILDVIPDNVLPLTFKYLDSMPASFPAGCVLSAGFSEEMIDSGSNQITESFVIRLIYPQAESATGYEKWLTLADLVSAEFRKKENQTLGGDAISMMVKQGLAPEFSDQYAQPVVMFDILIEAKIIKSI</sequence>
<organism evidence="1 2">
    <name type="scientific">Candidatus Falkowbacteria bacterium HGW-Falkowbacteria-2</name>
    <dbReference type="NCBI Taxonomy" id="2013769"/>
    <lineage>
        <taxon>Bacteria</taxon>
        <taxon>Candidatus Falkowiibacteriota</taxon>
    </lineage>
</organism>
<protein>
    <recommendedName>
        <fullName evidence="3">DUF3168 domain-containing protein</fullName>
    </recommendedName>
</protein>
<evidence type="ECO:0008006" key="3">
    <source>
        <dbReference type="Google" id="ProtNLM"/>
    </source>
</evidence>
<evidence type="ECO:0000313" key="2">
    <source>
        <dbReference type="Proteomes" id="UP000233325"/>
    </source>
</evidence>
<comment type="caution">
    <text evidence="1">The sequence shown here is derived from an EMBL/GenBank/DDBJ whole genome shotgun (WGS) entry which is preliminary data.</text>
</comment>